<feature type="transmembrane region" description="Helical" evidence="8">
    <location>
        <begin position="367"/>
        <end position="388"/>
    </location>
</feature>
<feature type="transmembrane region" description="Helical" evidence="8">
    <location>
        <begin position="243"/>
        <end position="264"/>
    </location>
</feature>
<dbReference type="EMBL" id="BLAF01000024">
    <property type="protein sequence ID" value="GES21612.1"/>
    <property type="molecule type" value="Genomic_DNA"/>
</dbReference>
<name>A0A5M3XL45_9ACTN</name>
<dbReference type="InterPro" id="IPR003445">
    <property type="entry name" value="Cat_transpt"/>
</dbReference>
<dbReference type="PANTHER" id="PTHR32024:SF1">
    <property type="entry name" value="KTR SYSTEM POTASSIUM UPTAKE PROTEIN B"/>
    <property type="match status" value="1"/>
</dbReference>
<feature type="transmembrane region" description="Helical" evidence="8">
    <location>
        <begin position="176"/>
        <end position="196"/>
    </location>
</feature>
<evidence type="ECO:0000313" key="10">
    <source>
        <dbReference type="Proteomes" id="UP000377595"/>
    </source>
</evidence>
<gene>
    <name evidence="9" type="ORF">Aple_045080</name>
</gene>
<dbReference type="GO" id="GO:0030001">
    <property type="term" value="P:metal ion transport"/>
    <property type="evidence" value="ECO:0007669"/>
    <property type="project" value="UniProtKB-ARBA"/>
</dbReference>
<organism evidence="9 10">
    <name type="scientific">Acrocarpospora pleiomorpha</name>
    <dbReference type="NCBI Taxonomy" id="90975"/>
    <lineage>
        <taxon>Bacteria</taxon>
        <taxon>Bacillati</taxon>
        <taxon>Actinomycetota</taxon>
        <taxon>Actinomycetes</taxon>
        <taxon>Streptosporangiales</taxon>
        <taxon>Streptosporangiaceae</taxon>
        <taxon>Acrocarpospora</taxon>
    </lineage>
</organism>
<keyword evidence="4 8" id="KW-0812">Transmembrane</keyword>
<feature type="transmembrane region" description="Helical" evidence="8">
    <location>
        <begin position="208"/>
        <end position="231"/>
    </location>
</feature>
<dbReference type="Pfam" id="PF02386">
    <property type="entry name" value="TrkH"/>
    <property type="match status" value="1"/>
</dbReference>
<keyword evidence="3" id="KW-1003">Cell membrane</keyword>
<protein>
    <submittedName>
        <fullName evidence="9">Potassium transporter Trk</fullName>
    </submittedName>
</protein>
<evidence type="ECO:0000256" key="2">
    <source>
        <dbReference type="ARBA" id="ARBA00022448"/>
    </source>
</evidence>
<comment type="caution">
    <text evidence="9">The sequence shown here is derived from an EMBL/GenBank/DDBJ whole genome shotgun (WGS) entry which is preliminary data.</text>
</comment>
<evidence type="ECO:0000256" key="1">
    <source>
        <dbReference type="ARBA" id="ARBA00004651"/>
    </source>
</evidence>
<evidence type="ECO:0000256" key="8">
    <source>
        <dbReference type="SAM" id="Phobius"/>
    </source>
</evidence>
<reference evidence="9 10" key="1">
    <citation type="submission" date="2019-10" db="EMBL/GenBank/DDBJ databases">
        <title>Whole genome shotgun sequence of Acrocarpospora pleiomorpha NBRC 16267.</title>
        <authorList>
            <person name="Ichikawa N."/>
            <person name="Kimura A."/>
            <person name="Kitahashi Y."/>
            <person name="Komaki H."/>
            <person name="Oguchi A."/>
        </authorList>
    </citation>
    <scope>NUCLEOTIDE SEQUENCE [LARGE SCALE GENOMIC DNA]</scope>
    <source>
        <strain evidence="9 10">NBRC 16267</strain>
    </source>
</reference>
<evidence type="ECO:0000256" key="7">
    <source>
        <dbReference type="ARBA" id="ARBA00023136"/>
    </source>
</evidence>
<keyword evidence="7 8" id="KW-0472">Membrane</keyword>
<dbReference type="Proteomes" id="UP000377595">
    <property type="component" value="Unassembled WGS sequence"/>
</dbReference>
<feature type="transmembrane region" description="Helical" evidence="8">
    <location>
        <begin position="423"/>
        <end position="445"/>
    </location>
</feature>
<evidence type="ECO:0000256" key="3">
    <source>
        <dbReference type="ARBA" id="ARBA00022475"/>
    </source>
</evidence>
<evidence type="ECO:0000313" key="9">
    <source>
        <dbReference type="EMBL" id="GES21612.1"/>
    </source>
</evidence>
<keyword evidence="5 8" id="KW-1133">Transmembrane helix</keyword>
<dbReference type="AlphaFoldDB" id="A0A5M3XL45"/>
<sequence>MKRDSRDHLRGAMRRRSVVIVDLARHPARAVAIGFALVVAVGSLALMLPIATTSGEPTGWVTALFTATSAVCITGLVVVDTAAHWSMFGEMLIAALIQIGGLGIMTLATLLTLTVSGRLGLRARLLAQAETKTVTMAGLPRVVRKVVVFSLTCEALAAAVLTLRFMLGYGEPPGRALYLGIFHAISAFNNAGFALWPDNLVQFVGDPWICLTIAAAVIVGGLGFPVVFELLRSWRRPRHWTMLTRITVAVTGLLLVVGTLAFLATEWDNPRTLAPLDGAGRLLAAFFTAVMPRTAGFNSLDISQLHSSSWLVTDVLMFIGGGSAGTAGGIKVTTFGMLAFIVWAQLRGEAQVNIGHRRLPGSTQRQAIVITMLSGALVAASAYTLLLLTPHSLDQVLFEAASAFGTVGLSTGITADMPAAGHLLLVALMFVGRVGPLTLGSALALKERVRRYERPETRMIVG</sequence>
<keyword evidence="2" id="KW-0813">Transport</keyword>
<dbReference type="GO" id="GO:0008324">
    <property type="term" value="F:monoatomic cation transmembrane transporter activity"/>
    <property type="evidence" value="ECO:0007669"/>
    <property type="project" value="InterPro"/>
</dbReference>
<evidence type="ECO:0000256" key="6">
    <source>
        <dbReference type="ARBA" id="ARBA00023065"/>
    </source>
</evidence>
<feature type="transmembrane region" description="Helical" evidence="8">
    <location>
        <begin position="58"/>
        <end position="79"/>
    </location>
</feature>
<feature type="transmembrane region" description="Helical" evidence="8">
    <location>
        <begin position="315"/>
        <end position="346"/>
    </location>
</feature>
<accession>A0A5M3XL45</accession>
<feature type="transmembrane region" description="Helical" evidence="8">
    <location>
        <begin position="91"/>
        <end position="115"/>
    </location>
</feature>
<proteinExistence type="predicted"/>
<evidence type="ECO:0000256" key="5">
    <source>
        <dbReference type="ARBA" id="ARBA00022989"/>
    </source>
</evidence>
<keyword evidence="6" id="KW-0406">Ion transport</keyword>
<feature type="transmembrane region" description="Helical" evidence="8">
    <location>
        <begin position="146"/>
        <end position="167"/>
    </location>
</feature>
<dbReference type="GO" id="GO:0005886">
    <property type="term" value="C:plasma membrane"/>
    <property type="evidence" value="ECO:0007669"/>
    <property type="project" value="UniProtKB-SubCell"/>
</dbReference>
<keyword evidence="10" id="KW-1185">Reference proteome</keyword>
<evidence type="ECO:0000256" key="4">
    <source>
        <dbReference type="ARBA" id="ARBA00022692"/>
    </source>
</evidence>
<comment type="subcellular location">
    <subcellularLocation>
        <location evidence="1">Cell membrane</location>
        <topology evidence="1">Multi-pass membrane protein</topology>
    </subcellularLocation>
</comment>
<feature type="transmembrane region" description="Helical" evidence="8">
    <location>
        <begin position="30"/>
        <end position="52"/>
    </location>
</feature>
<dbReference type="PANTHER" id="PTHR32024">
    <property type="entry name" value="TRK SYSTEM POTASSIUM UPTAKE PROTEIN TRKG-RELATED"/>
    <property type="match status" value="1"/>
</dbReference>